<keyword evidence="3" id="KW-0812">Transmembrane</keyword>
<comment type="similarity">
    <text evidence="1">Belongs to the type-B carboxylesterase/lipase family.</text>
</comment>
<keyword evidence="5" id="KW-1185">Reference proteome</keyword>
<name>A0A8J2LQA2_9HEXA</name>
<evidence type="ECO:0000256" key="1">
    <source>
        <dbReference type="ARBA" id="ARBA00005964"/>
    </source>
</evidence>
<dbReference type="Proteomes" id="UP000708208">
    <property type="component" value="Unassembled WGS sequence"/>
</dbReference>
<feature type="region of interest" description="Disordered" evidence="2">
    <location>
        <begin position="46"/>
        <end position="91"/>
    </location>
</feature>
<dbReference type="PANTHER" id="PTHR43903">
    <property type="entry name" value="NEUROLIGIN"/>
    <property type="match status" value="1"/>
</dbReference>
<feature type="compositionally biased region" description="Low complexity" evidence="2">
    <location>
        <begin position="164"/>
        <end position="196"/>
    </location>
</feature>
<feature type="non-terminal residue" evidence="4">
    <location>
        <position position="1"/>
    </location>
</feature>
<dbReference type="InterPro" id="IPR051093">
    <property type="entry name" value="Neuroligin/BSAL"/>
</dbReference>
<dbReference type="OrthoDB" id="3200163at2759"/>
<feature type="region of interest" description="Disordered" evidence="2">
    <location>
        <begin position="147"/>
        <end position="196"/>
    </location>
</feature>
<keyword evidence="3" id="KW-0472">Membrane</keyword>
<evidence type="ECO:0000313" key="5">
    <source>
        <dbReference type="Proteomes" id="UP000708208"/>
    </source>
</evidence>
<keyword evidence="3" id="KW-1133">Transmembrane helix</keyword>
<feature type="compositionally biased region" description="Low complexity" evidence="2">
    <location>
        <begin position="67"/>
        <end position="79"/>
    </location>
</feature>
<evidence type="ECO:0000313" key="4">
    <source>
        <dbReference type="EMBL" id="CAG7834562.1"/>
    </source>
</evidence>
<reference evidence="4" key="1">
    <citation type="submission" date="2021-06" db="EMBL/GenBank/DDBJ databases">
        <authorList>
            <person name="Hodson N. C."/>
            <person name="Mongue J. A."/>
            <person name="Jaron S. K."/>
        </authorList>
    </citation>
    <scope>NUCLEOTIDE SEQUENCE</scope>
</reference>
<feature type="region of interest" description="Disordered" evidence="2">
    <location>
        <begin position="228"/>
        <end position="281"/>
    </location>
</feature>
<evidence type="ECO:0000256" key="3">
    <source>
        <dbReference type="SAM" id="Phobius"/>
    </source>
</evidence>
<comment type="caution">
    <text evidence="4">The sequence shown here is derived from an EMBL/GenBank/DDBJ whole genome shotgun (WGS) entry which is preliminary data.</text>
</comment>
<organism evidence="4 5">
    <name type="scientific">Allacma fusca</name>
    <dbReference type="NCBI Taxonomy" id="39272"/>
    <lineage>
        <taxon>Eukaryota</taxon>
        <taxon>Metazoa</taxon>
        <taxon>Ecdysozoa</taxon>
        <taxon>Arthropoda</taxon>
        <taxon>Hexapoda</taxon>
        <taxon>Collembola</taxon>
        <taxon>Symphypleona</taxon>
        <taxon>Sminthuridae</taxon>
        <taxon>Allacma</taxon>
    </lineage>
</organism>
<accession>A0A8J2LQA2</accession>
<evidence type="ECO:0000256" key="2">
    <source>
        <dbReference type="SAM" id="MobiDB-lite"/>
    </source>
</evidence>
<proteinExistence type="inferred from homology"/>
<feature type="transmembrane region" description="Helical" evidence="3">
    <location>
        <begin position="109"/>
        <end position="133"/>
    </location>
</feature>
<sequence length="281" mass="30058">LVPELQRSGAHYASSAHNRMKGGNDASLYVGSLRLPQEEELNNPQLFDLGYGETGDSANGNPPSPPTTCLSPLSSSSSTSGGGSSGQNVLDRGNETIVEPSYFSPYSTALSATIAIGCSLLILNVFIFALVYYQRDKKRAEVIKANQSESEQAQSQKYGEPPELLKSNSTTTTSLHQIPQSESQGQSLSSAHSHSSHQSISIGHRGILLSPQQAHSHHQHLPQMLPGAMATLPRSNGGVGVATLPKPPPPPRSFSNFSTLPHKSHQQMNTSSYTTFDELKV</sequence>
<dbReference type="EMBL" id="CAJVCH010570286">
    <property type="protein sequence ID" value="CAG7834562.1"/>
    <property type="molecule type" value="Genomic_DNA"/>
</dbReference>
<gene>
    <name evidence="4" type="ORF">AFUS01_LOCUS44053</name>
</gene>
<feature type="compositionally biased region" description="Low complexity" evidence="2">
    <location>
        <begin position="147"/>
        <end position="156"/>
    </location>
</feature>
<feature type="compositionally biased region" description="Polar residues" evidence="2">
    <location>
        <begin position="253"/>
        <end position="275"/>
    </location>
</feature>
<protein>
    <submittedName>
        <fullName evidence="4">Uncharacterized protein</fullName>
    </submittedName>
</protein>
<dbReference type="AlphaFoldDB" id="A0A8J2LQA2"/>